<evidence type="ECO:0000256" key="1">
    <source>
        <dbReference type="ARBA" id="ARBA00023172"/>
    </source>
</evidence>
<dbReference type="GO" id="GO:0006310">
    <property type="term" value="P:DNA recombination"/>
    <property type="evidence" value="ECO:0007669"/>
    <property type="project" value="UniProtKB-KW"/>
</dbReference>
<dbReference type="GO" id="GO:0015074">
    <property type="term" value="P:DNA integration"/>
    <property type="evidence" value="ECO:0007669"/>
    <property type="project" value="InterPro"/>
</dbReference>
<sequence length="170" mass="19100">MFTQKTANLREKLPEEQTLVLAYLNDQSLTTCARPTTVTQWIKDDMALAGIDTTKYSPHSIRSAASTKAIQLGFEINNVKTHANWSLTSNTFEKYYYKPNHKDKMETAISNSMTTNLTENTTISEVRTEATRIGVGSTCNTDVAVVRTEDMVKLGPSTSLPWYKRLLDLI</sequence>
<accession>A0A9P6XTP4</accession>
<gene>
    <name evidence="2" type="ORF">G6F51_013248</name>
</gene>
<evidence type="ECO:0000313" key="3">
    <source>
        <dbReference type="Proteomes" id="UP000717996"/>
    </source>
</evidence>
<name>A0A9P6XTP4_RHIOR</name>
<dbReference type="GO" id="GO:0003677">
    <property type="term" value="F:DNA binding"/>
    <property type="evidence" value="ECO:0007669"/>
    <property type="project" value="InterPro"/>
</dbReference>
<organism evidence="2 3">
    <name type="scientific">Rhizopus oryzae</name>
    <name type="common">Mucormycosis agent</name>
    <name type="synonym">Rhizopus arrhizus var. delemar</name>
    <dbReference type="NCBI Taxonomy" id="64495"/>
    <lineage>
        <taxon>Eukaryota</taxon>
        <taxon>Fungi</taxon>
        <taxon>Fungi incertae sedis</taxon>
        <taxon>Mucoromycota</taxon>
        <taxon>Mucoromycotina</taxon>
        <taxon>Mucoromycetes</taxon>
        <taxon>Mucorales</taxon>
        <taxon>Mucorineae</taxon>
        <taxon>Rhizopodaceae</taxon>
        <taxon>Rhizopus</taxon>
    </lineage>
</organism>
<dbReference type="InterPro" id="IPR013762">
    <property type="entry name" value="Integrase-like_cat_sf"/>
</dbReference>
<dbReference type="Proteomes" id="UP000717996">
    <property type="component" value="Unassembled WGS sequence"/>
</dbReference>
<reference evidence="2" key="1">
    <citation type="journal article" date="2020" name="Microb. Genom.">
        <title>Genetic diversity of clinical and environmental Mucorales isolates obtained from an investigation of mucormycosis cases among solid organ transplant recipients.</title>
        <authorList>
            <person name="Nguyen M.H."/>
            <person name="Kaul D."/>
            <person name="Muto C."/>
            <person name="Cheng S.J."/>
            <person name="Richter R.A."/>
            <person name="Bruno V.M."/>
            <person name="Liu G."/>
            <person name="Beyhan S."/>
            <person name="Sundermann A.J."/>
            <person name="Mounaud S."/>
            <person name="Pasculle A.W."/>
            <person name="Nierman W.C."/>
            <person name="Driscoll E."/>
            <person name="Cumbie R."/>
            <person name="Clancy C.J."/>
            <person name="Dupont C.L."/>
        </authorList>
    </citation>
    <scope>NUCLEOTIDE SEQUENCE</scope>
    <source>
        <strain evidence="2">GL16</strain>
    </source>
</reference>
<dbReference type="SUPFAM" id="SSF56349">
    <property type="entry name" value="DNA breaking-rejoining enzymes"/>
    <property type="match status" value="1"/>
</dbReference>
<evidence type="ECO:0000313" key="2">
    <source>
        <dbReference type="EMBL" id="KAG1532128.1"/>
    </source>
</evidence>
<keyword evidence="1" id="KW-0233">DNA recombination</keyword>
<dbReference type="EMBL" id="JAANIT010004899">
    <property type="protein sequence ID" value="KAG1532128.1"/>
    <property type="molecule type" value="Genomic_DNA"/>
</dbReference>
<dbReference type="AlphaFoldDB" id="A0A9P6XTP4"/>
<dbReference type="InterPro" id="IPR011010">
    <property type="entry name" value="DNA_brk_join_enz"/>
</dbReference>
<evidence type="ECO:0008006" key="4">
    <source>
        <dbReference type="Google" id="ProtNLM"/>
    </source>
</evidence>
<protein>
    <recommendedName>
        <fullName evidence="4">Tyr recombinase domain-containing protein</fullName>
    </recommendedName>
</protein>
<dbReference type="Gene3D" id="1.10.443.10">
    <property type="entry name" value="Intergrase catalytic core"/>
    <property type="match status" value="1"/>
</dbReference>
<comment type="caution">
    <text evidence="2">The sequence shown here is derived from an EMBL/GenBank/DDBJ whole genome shotgun (WGS) entry which is preliminary data.</text>
</comment>
<proteinExistence type="predicted"/>
<dbReference type="OrthoDB" id="2285862at2759"/>